<evidence type="ECO:0000259" key="1">
    <source>
        <dbReference type="SMART" id="SM00829"/>
    </source>
</evidence>
<evidence type="ECO:0000313" key="3">
    <source>
        <dbReference type="Proteomes" id="UP001219605"/>
    </source>
</evidence>
<dbReference type="SUPFAM" id="SSF50129">
    <property type="entry name" value="GroES-like"/>
    <property type="match status" value="1"/>
</dbReference>
<dbReference type="PANTHER" id="PTHR43677:SF4">
    <property type="entry name" value="QUINONE OXIDOREDUCTASE-LIKE PROTEIN 2"/>
    <property type="match status" value="1"/>
</dbReference>
<dbReference type="SMART" id="SM00829">
    <property type="entry name" value="PKS_ER"/>
    <property type="match status" value="1"/>
</dbReference>
<protein>
    <submittedName>
        <fullName evidence="2">Zinc-binding dehydrogenase</fullName>
    </submittedName>
</protein>
<evidence type="ECO:0000313" key="2">
    <source>
        <dbReference type="EMBL" id="WDZ82975.1"/>
    </source>
</evidence>
<dbReference type="InterPro" id="IPR013154">
    <property type="entry name" value="ADH-like_N"/>
</dbReference>
<organism evidence="2 3">
    <name type="scientific">Micromonospora cathayae</name>
    <dbReference type="NCBI Taxonomy" id="3028804"/>
    <lineage>
        <taxon>Bacteria</taxon>
        <taxon>Bacillati</taxon>
        <taxon>Actinomycetota</taxon>
        <taxon>Actinomycetes</taxon>
        <taxon>Micromonosporales</taxon>
        <taxon>Micromonosporaceae</taxon>
        <taxon>Micromonospora</taxon>
    </lineage>
</organism>
<dbReference type="Proteomes" id="UP001219605">
    <property type="component" value="Chromosome"/>
</dbReference>
<reference evidence="2 3" key="1">
    <citation type="submission" date="2023-02" db="EMBL/GenBank/DDBJ databases">
        <authorList>
            <person name="Mo P."/>
        </authorList>
    </citation>
    <scope>NUCLEOTIDE SEQUENCE [LARGE SCALE GENOMIC DNA]</scope>
    <source>
        <strain evidence="2 3">HUAS 3</strain>
    </source>
</reference>
<dbReference type="InterPro" id="IPR011032">
    <property type="entry name" value="GroES-like_sf"/>
</dbReference>
<dbReference type="InterPro" id="IPR051397">
    <property type="entry name" value="Zn-ADH-like_protein"/>
</dbReference>
<dbReference type="SUPFAM" id="SSF51735">
    <property type="entry name" value="NAD(P)-binding Rossmann-fold domains"/>
    <property type="match status" value="1"/>
</dbReference>
<dbReference type="Pfam" id="PF08240">
    <property type="entry name" value="ADH_N"/>
    <property type="match status" value="1"/>
</dbReference>
<dbReference type="InterPro" id="IPR036291">
    <property type="entry name" value="NAD(P)-bd_dom_sf"/>
</dbReference>
<dbReference type="EMBL" id="CP118615">
    <property type="protein sequence ID" value="WDZ82975.1"/>
    <property type="molecule type" value="Genomic_DNA"/>
</dbReference>
<dbReference type="PANTHER" id="PTHR43677">
    <property type="entry name" value="SHORT-CHAIN DEHYDROGENASE/REDUCTASE"/>
    <property type="match status" value="1"/>
</dbReference>
<dbReference type="Gene3D" id="3.40.50.720">
    <property type="entry name" value="NAD(P)-binding Rossmann-like Domain"/>
    <property type="match status" value="1"/>
</dbReference>
<keyword evidence="3" id="KW-1185">Reference proteome</keyword>
<gene>
    <name evidence="2" type="ORF">PVK37_21170</name>
</gene>
<name>A0ABY7ZJ45_9ACTN</name>
<accession>A0ABY7ZJ45</accession>
<dbReference type="Pfam" id="PF13602">
    <property type="entry name" value="ADH_zinc_N_2"/>
    <property type="match status" value="1"/>
</dbReference>
<dbReference type="RefSeq" id="WP_275029341.1">
    <property type="nucleotide sequence ID" value="NZ_CP118615.1"/>
</dbReference>
<sequence>MRVIEVPRFGGPEVLTLTEVPEPVPGPGEVVVEVAVADVLWAETMIRSGHGGRYFPVQPPYRPGPGVAGTVGAVGPDVDPAWRGRRVVARTGQYGGYAEQVVVPAAWLAPVPDGLSTADAAALLHDGTTAVAVLDRVPVRAGDRVLVTAAGGGLGVLLVQYAHAAGATVVAAARGAAKLDRIRRLGADHVVDYAEPDWTDRVRAATGGVEVLFDGAGGEYGRAAFDLLEPGGYLSAHGTPAGSFAVPEPDRARARRITVIGIDDLRFPPETAHAHLLRVLDDAAAGRVTPLIGQTFPLARAADAHRAIEERRVTGKTLLTI</sequence>
<dbReference type="InterPro" id="IPR020843">
    <property type="entry name" value="ER"/>
</dbReference>
<dbReference type="Gene3D" id="3.90.180.10">
    <property type="entry name" value="Medium-chain alcohol dehydrogenases, catalytic domain"/>
    <property type="match status" value="1"/>
</dbReference>
<proteinExistence type="predicted"/>
<feature type="domain" description="Enoyl reductase (ER)" evidence="1">
    <location>
        <begin position="10"/>
        <end position="319"/>
    </location>
</feature>